<dbReference type="EC" id="3.4.14.5" evidence="3"/>
<dbReference type="InterPro" id="IPR001375">
    <property type="entry name" value="Peptidase_S9_cat"/>
</dbReference>
<organism evidence="12 13">
    <name type="scientific">Lasiosphaeria hispida</name>
    <dbReference type="NCBI Taxonomy" id="260671"/>
    <lineage>
        <taxon>Eukaryota</taxon>
        <taxon>Fungi</taxon>
        <taxon>Dikarya</taxon>
        <taxon>Ascomycota</taxon>
        <taxon>Pezizomycotina</taxon>
        <taxon>Sordariomycetes</taxon>
        <taxon>Sordariomycetidae</taxon>
        <taxon>Sordariales</taxon>
        <taxon>Lasiosphaeriaceae</taxon>
        <taxon>Lasiosphaeria</taxon>
    </lineage>
</organism>
<evidence type="ECO:0000313" key="12">
    <source>
        <dbReference type="EMBL" id="KAK3349855.1"/>
    </source>
</evidence>
<evidence type="ECO:0000256" key="6">
    <source>
        <dbReference type="ARBA" id="ARBA00022825"/>
    </source>
</evidence>
<dbReference type="AlphaFoldDB" id="A0AAJ0MD30"/>
<name>A0AAJ0MD30_9PEZI</name>
<accession>A0AAJ0MD30</accession>
<reference evidence="12" key="1">
    <citation type="journal article" date="2023" name="Mol. Phylogenet. Evol.">
        <title>Genome-scale phylogeny and comparative genomics of the fungal order Sordariales.</title>
        <authorList>
            <person name="Hensen N."/>
            <person name="Bonometti L."/>
            <person name="Westerberg I."/>
            <person name="Brannstrom I.O."/>
            <person name="Guillou S."/>
            <person name="Cros-Aarteil S."/>
            <person name="Calhoun S."/>
            <person name="Haridas S."/>
            <person name="Kuo A."/>
            <person name="Mondo S."/>
            <person name="Pangilinan J."/>
            <person name="Riley R."/>
            <person name="LaButti K."/>
            <person name="Andreopoulos B."/>
            <person name="Lipzen A."/>
            <person name="Chen C."/>
            <person name="Yan M."/>
            <person name="Daum C."/>
            <person name="Ng V."/>
            <person name="Clum A."/>
            <person name="Steindorff A."/>
            <person name="Ohm R.A."/>
            <person name="Martin F."/>
            <person name="Silar P."/>
            <person name="Natvig D.O."/>
            <person name="Lalanne C."/>
            <person name="Gautier V."/>
            <person name="Ament-Velasquez S.L."/>
            <person name="Kruys A."/>
            <person name="Hutchinson M.I."/>
            <person name="Powell A.J."/>
            <person name="Barry K."/>
            <person name="Miller A.N."/>
            <person name="Grigoriev I.V."/>
            <person name="Debuchy R."/>
            <person name="Gladieux P."/>
            <person name="Hiltunen Thoren M."/>
            <person name="Johannesson H."/>
        </authorList>
    </citation>
    <scope>NUCLEOTIDE SEQUENCE</scope>
    <source>
        <strain evidence="12">CBS 955.72</strain>
    </source>
</reference>
<feature type="chain" id="PRO_5042594653" description="Probable dipeptidyl-aminopeptidase B" evidence="9">
    <location>
        <begin position="23"/>
        <end position="728"/>
    </location>
</feature>
<dbReference type="InterPro" id="IPR029058">
    <property type="entry name" value="AB_hydrolase_fold"/>
</dbReference>
<evidence type="ECO:0000259" key="10">
    <source>
        <dbReference type="Pfam" id="PF00326"/>
    </source>
</evidence>
<proteinExistence type="inferred from homology"/>
<evidence type="ECO:0000256" key="3">
    <source>
        <dbReference type="ARBA" id="ARBA00012062"/>
    </source>
</evidence>
<keyword evidence="6" id="KW-0720">Serine protease</keyword>
<evidence type="ECO:0000313" key="13">
    <source>
        <dbReference type="Proteomes" id="UP001275084"/>
    </source>
</evidence>
<dbReference type="SUPFAM" id="SSF82171">
    <property type="entry name" value="DPP6 N-terminal domain-like"/>
    <property type="match status" value="1"/>
</dbReference>
<evidence type="ECO:0000259" key="11">
    <source>
        <dbReference type="Pfam" id="PF00930"/>
    </source>
</evidence>
<dbReference type="PANTHER" id="PTHR11731:SF118">
    <property type="entry name" value="BLR1971 PROTEIN"/>
    <property type="match status" value="1"/>
</dbReference>
<dbReference type="GO" id="GO:0008236">
    <property type="term" value="F:serine-type peptidase activity"/>
    <property type="evidence" value="ECO:0007669"/>
    <property type="project" value="UniProtKB-KW"/>
</dbReference>
<dbReference type="GO" id="GO:0008239">
    <property type="term" value="F:dipeptidyl-peptidase activity"/>
    <property type="evidence" value="ECO:0007669"/>
    <property type="project" value="UniProtKB-EC"/>
</dbReference>
<dbReference type="Gene3D" id="2.140.10.30">
    <property type="entry name" value="Dipeptidylpeptidase IV, N-terminal domain"/>
    <property type="match status" value="1"/>
</dbReference>
<dbReference type="GO" id="GO:0006508">
    <property type="term" value="P:proteolysis"/>
    <property type="evidence" value="ECO:0007669"/>
    <property type="project" value="InterPro"/>
</dbReference>
<dbReference type="SUPFAM" id="SSF53474">
    <property type="entry name" value="alpha/beta-Hydrolases"/>
    <property type="match status" value="1"/>
</dbReference>
<dbReference type="PANTHER" id="PTHR11731">
    <property type="entry name" value="PROTEASE FAMILY S9B,C DIPEPTIDYL-PEPTIDASE IV-RELATED"/>
    <property type="match status" value="1"/>
</dbReference>
<feature type="domain" description="Peptidase S9 prolyl oligopeptidase catalytic" evidence="10">
    <location>
        <begin position="537"/>
        <end position="720"/>
    </location>
</feature>
<dbReference type="InterPro" id="IPR050278">
    <property type="entry name" value="Serine_Prot_S9B/DPPIV"/>
</dbReference>
<keyword evidence="9" id="KW-0732">Signal</keyword>
<comment type="similarity">
    <text evidence="2">Belongs to the peptidase S9B family.</text>
</comment>
<dbReference type="EMBL" id="JAUIQD010000005">
    <property type="protein sequence ID" value="KAK3349855.1"/>
    <property type="molecule type" value="Genomic_DNA"/>
</dbReference>
<keyword evidence="5" id="KW-0031">Aminopeptidase</keyword>
<feature type="signal peptide" evidence="9">
    <location>
        <begin position="1"/>
        <end position="22"/>
    </location>
</feature>
<dbReference type="InterPro" id="IPR002469">
    <property type="entry name" value="Peptidase_S9B_N"/>
</dbReference>
<evidence type="ECO:0000256" key="9">
    <source>
        <dbReference type="SAM" id="SignalP"/>
    </source>
</evidence>
<keyword evidence="5" id="KW-0645">Protease</keyword>
<keyword evidence="13" id="KW-1185">Reference proteome</keyword>
<evidence type="ECO:0000256" key="1">
    <source>
        <dbReference type="ARBA" id="ARBA00001257"/>
    </source>
</evidence>
<dbReference type="Proteomes" id="UP001275084">
    <property type="component" value="Unassembled WGS sequence"/>
</dbReference>
<dbReference type="Pfam" id="PF00326">
    <property type="entry name" value="Peptidase_S9"/>
    <property type="match status" value="1"/>
</dbReference>
<keyword evidence="5" id="KW-0378">Hydrolase</keyword>
<evidence type="ECO:0000256" key="2">
    <source>
        <dbReference type="ARBA" id="ARBA00006150"/>
    </source>
</evidence>
<dbReference type="Pfam" id="PF00930">
    <property type="entry name" value="DPPIV_N"/>
    <property type="match status" value="1"/>
</dbReference>
<evidence type="ECO:0000256" key="5">
    <source>
        <dbReference type="ARBA" id="ARBA00022438"/>
    </source>
</evidence>
<evidence type="ECO:0000256" key="4">
    <source>
        <dbReference type="ARBA" id="ARBA00014118"/>
    </source>
</evidence>
<evidence type="ECO:0000256" key="8">
    <source>
        <dbReference type="SAM" id="MobiDB-lite"/>
    </source>
</evidence>
<gene>
    <name evidence="12" type="ORF">B0T25DRAFT_610862</name>
</gene>
<comment type="catalytic activity">
    <reaction evidence="1">
        <text>Release of an N-terminal dipeptide, Xaa-Yaa-|-Zaa-, from a polypeptide, preferentially when Yaa is Pro, provided Zaa is neither Pro nor hydroxyproline.</text>
        <dbReference type="EC" id="3.4.14.5"/>
    </reaction>
</comment>
<evidence type="ECO:0000256" key="7">
    <source>
        <dbReference type="ARBA" id="ARBA00023180"/>
    </source>
</evidence>
<comment type="caution">
    <text evidence="12">The sequence shown here is derived from an EMBL/GenBank/DDBJ whole genome shotgun (WGS) entry which is preliminary data.</text>
</comment>
<protein>
    <recommendedName>
        <fullName evidence="4">Probable dipeptidyl-aminopeptidase B</fullName>
        <ecNumber evidence="3">3.4.14.5</ecNumber>
    </recommendedName>
</protein>
<sequence length="728" mass="83024">MSLHAMVSRLVLLASLLWRVTAVEYAVPNQVTVSPQWLPGDKTFWYRYKSAHGGAEFVFVDTVAKTRQRAFDHDKVAQQLQQLTNQTIKAEFLPFNWIDLAPDASHLRFRAHDKAWSLSRYGTLAEWHGSPSGEVATRENLNKPRQGLQPGDSKTPKRQANSTEFPRVFVRGFNVWVAYSANDEHQITTNGTRENPFDEFRVYISPNKRFAVVWQYTPEQDHKIALVESSPKDQIQPKLRQIQYLKPGDRIRIDRPRLLNLEKRVEIATDDKLFKNPYSMSNAGWSNDGNEHRFLFNERGHQHLRIIGMNLNGQVRSLVEETSKTFIDYSSKMYRRVLNETEELIWASERDGWNHLYLYDLTKGVLKNQITKGDWLVRSVERVDTTSRRIWFRAFGIIPTQDPYYAHLARINFDGTDLKILTSGNGTHTWTFSPDQRQLTDTWSRIDQPPTSVLRDAETGEAILTLEQPSATNPLSSVAEIFVSPGRDGSTPIHGIIVKPSNFDPSKKYPILEDVYAGPQDFFAPKAYSTLNSYREWADRGYIVVKLDGMGTNWRSKAFHDVCYKNLKDAGFLDRIVWIKAAASTRSWMDLSRVGIKGGSAGGQNAVGALLFHGEFYKAAMADSGCHDNRMDKIWWNEQWMGWPVGKEYEESSNVVHAGKLEGKLLLIVGDQDDNVDPSSTFQVVNALNMADKDYEFLFIPGGGHGAGSGPYGRRRTADFFRRSLLDR</sequence>
<dbReference type="Gene3D" id="3.40.50.1820">
    <property type="entry name" value="alpha/beta hydrolase"/>
    <property type="match status" value="1"/>
</dbReference>
<feature type="domain" description="Dipeptidylpeptidase IV N-terminal" evidence="11">
    <location>
        <begin position="168"/>
        <end position="450"/>
    </location>
</feature>
<feature type="region of interest" description="Disordered" evidence="8">
    <location>
        <begin position="129"/>
        <end position="161"/>
    </location>
</feature>
<reference evidence="12" key="2">
    <citation type="submission" date="2023-06" db="EMBL/GenBank/DDBJ databases">
        <authorList>
            <consortium name="Lawrence Berkeley National Laboratory"/>
            <person name="Haridas S."/>
            <person name="Hensen N."/>
            <person name="Bonometti L."/>
            <person name="Westerberg I."/>
            <person name="Brannstrom I.O."/>
            <person name="Guillou S."/>
            <person name="Cros-Aarteil S."/>
            <person name="Calhoun S."/>
            <person name="Kuo A."/>
            <person name="Mondo S."/>
            <person name="Pangilinan J."/>
            <person name="Riley R."/>
            <person name="Labutti K."/>
            <person name="Andreopoulos B."/>
            <person name="Lipzen A."/>
            <person name="Chen C."/>
            <person name="Yanf M."/>
            <person name="Daum C."/>
            <person name="Ng V."/>
            <person name="Clum A."/>
            <person name="Steindorff A."/>
            <person name="Ohm R."/>
            <person name="Martin F."/>
            <person name="Silar P."/>
            <person name="Natvig D."/>
            <person name="Lalanne C."/>
            <person name="Gautier V."/>
            <person name="Ament-Velasquez S.L."/>
            <person name="Kruys A."/>
            <person name="Hutchinson M.I."/>
            <person name="Powell A.J."/>
            <person name="Barry K."/>
            <person name="Miller A.N."/>
            <person name="Grigoriev I.V."/>
            <person name="Debuchy R."/>
            <person name="Gladieux P."/>
            <person name="Thoren M.H."/>
            <person name="Johannesson H."/>
        </authorList>
    </citation>
    <scope>NUCLEOTIDE SEQUENCE</scope>
    <source>
        <strain evidence="12">CBS 955.72</strain>
    </source>
</reference>
<keyword evidence="7" id="KW-0325">Glycoprotein</keyword>
<dbReference type="GO" id="GO:0004177">
    <property type="term" value="F:aminopeptidase activity"/>
    <property type="evidence" value="ECO:0007669"/>
    <property type="project" value="UniProtKB-KW"/>
</dbReference>